<dbReference type="Proteomes" id="UP000189229">
    <property type="component" value="Unassembled WGS sequence"/>
</dbReference>
<name>A0A1V3WI98_MYCKA</name>
<accession>A0A1V3WI98</accession>
<gene>
    <name evidence="1" type="ORF">BZL30_8325</name>
</gene>
<sequence>MNRRRLPVPGPARVLGHNQADRRLYMDGVGAYEITAAPCGISRDSKGRSPAAP</sequence>
<comment type="caution">
    <text evidence="1">The sequence shown here is derived from an EMBL/GenBank/DDBJ whole genome shotgun (WGS) entry which is preliminary data.</text>
</comment>
<dbReference type="EMBL" id="MVBM01000009">
    <property type="protein sequence ID" value="OOK66713.1"/>
    <property type="molecule type" value="Genomic_DNA"/>
</dbReference>
<dbReference type="AlphaFoldDB" id="A0A1V3WI98"/>
<evidence type="ECO:0000313" key="2">
    <source>
        <dbReference type="Proteomes" id="UP000189229"/>
    </source>
</evidence>
<evidence type="ECO:0000313" key="1">
    <source>
        <dbReference type="EMBL" id="OOK66713.1"/>
    </source>
</evidence>
<protein>
    <submittedName>
        <fullName evidence="1">Uncharacterized protein</fullName>
    </submittedName>
</protein>
<organism evidence="1 2">
    <name type="scientific">Mycobacterium kansasii</name>
    <dbReference type="NCBI Taxonomy" id="1768"/>
    <lineage>
        <taxon>Bacteria</taxon>
        <taxon>Bacillati</taxon>
        <taxon>Actinomycetota</taxon>
        <taxon>Actinomycetes</taxon>
        <taxon>Mycobacteriales</taxon>
        <taxon>Mycobacteriaceae</taxon>
        <taxon>Mycobacterium</taxon>
    </lineage>
</organism>
<reference evidence="1 2" key="1">
    <citation type="submission" date="2017-02" db="EMBL/GenBank/DDBJ databases">
        <title>Complete genome sequences of Mycobacterium kansasii strains isolated from rhesus macaques.</title>
        <authorList>
            <person name="Panda A."/>
            <person name="Nagaraj S."/>
            <person name="Zhao X."/>
            <person name="Tettelin H."/>
            <person name="Detolla L.J."/>
        </authorList>
    </citation>
    <scope>NUCLEOTIDE SEQUENCE [LARGE SCALE GENOMIC DNA]</scope>
    <source>
        <strain evidence="1 2">11-3813</strain>
    </source>
</reference>
<proteinExistence type="predicted"/>